<keyword evidence="2" id="KW-0472">Membrane</keyword>
<sequence>MHQFNDMTQHIGTYLHILNRNEFSDGTQLLHVKELPPPYSSIERQQDQSIENDWKDEFIEVKPLNNNLNRYGFTISGGIDTEHGPSIVITYIDYCSKLSFDNGRTNLRLFDRILSINDINLSNVTHDEAVQAFSLAQGQPISLHIRRLNPIDIEHIDIIMPSDALNQRLGITITGGLDRNTEDSGLFISHIDPNGLLATLTKNNQFRIGDRLLEIKTNYTSANLQWVTHLKGIELIRRICQDNKHVTFVVAHRNLTL</sequence>
<evidence type="ECO:0000313" key="5">
    <source>
        <dbReference type="EMBL" id="CAF0859022.1"/>
    </source>
</evidence>
<dbReference type="Proteomes" id="UP000663870">
    <property type="component" value="Unassembled WGS sequence"/>
</dbReference>
<organism evidence="5 6">
    <name type="scientific">Rotaria sordida</name>
    <dbReference type="NCBI Taxonomy" id="392033"/>
    <lineage>
        <taxon>Eukaryota</taxon>
        <taxon>Metazoa</taxon>
        <taxon>Spiralia</taxon>
        <taxon>Gnathifera</taxon>
        <taxon>Rotifera</taxon>
        <taxon>Eurotatoria</taxon>
        <taxon>Bdelloidea</taxon>
        <taxon>Philodinida</taxon>
        <taxon>Philodinidae</taxon>
        <taxon>Rotaria</taxon>
    </lineage>
</organism>
<dbReference type="EMBL" id="CAJNOL010000116">
    <property type="protein sequence ID" value="CAF0859022.1"/>
    <property type="molecule type" value="Genomic_DNA"/>
</dbReference>
<gene>
    <name evidence="5" type="ORF">JXQ802_LOCUS7086</name>
    <name evidence="4" type="ORF">PYM288_LOCUS5263</name>
</gene>
<feature type="domain" description="PDZ" evidence="3">
    <location>
        <begin position="155"/>
        <end position="238"/>
    </location>
</feature>
<comment type="caution">
    <text evidence="5">The sequence shown here is derived from an EMBL/GenBank/DDBJ whole genome shotgun (WGS) entry which is preliminary data.</text>
</comment>
<dbReference type="SUPFAM" id="SSF50156">
    <property type="entry name" value="PDZ domain-like"/>
    <property type="match status" value="2"/>
</dbReference>
<comment type="subcellular location">
    <subcellularLocation>
        <location evidence="1">Membrane</location>
    </subcellularLocation>
</comment>
<protein>
    <recommendedName>
        <fullName evidence="3">PDZ domain-containing protein</fullName>
    </recommendedName>
</protein>
<dbReference type="GO" id="GO:0045197">
    <property type="term" value="P:establishment or maintenance of epithelial cell apical/basal polarity"/>
    <property type="evidence" value="ECO:0007669"/>
    <property type="project" value="TreeGrafter"/>
</dbReference>
<evidence type="ECO:0000313" key="4">
    <source>
        <dbReference type="EMBL" id="CAF0814458.1"/>
    </source>
</evidence>
<keyword evidence="6" id="KW-1185">Reference proteome</keyword>
<dbReference type="GO" id="GO:0016323">
    <property type="term" value="C:basolateral plasma membrane"/>
    <property type="evidence" value="ECO:0007669"/>
    <property type="project" value="TreeGrafter"/>
</dbReference>
<dbReference type="SMART" id="SM00228">
    <property type="entry name" value="PDZ"/>
    <property type="match status" value="2"/>
</dbReference>
<dbReference type="Gene3D" id="2.30.42.10">
    <property type="match status" value="2"/>
</dbReference>
<dbReference type="GO" id="GO:0097120">
    <property type="term" value="P:receptor localization to synapse"/>
    <property type="evidence" value="ECO:0007669"/>
    <property type="project" value="TreeGrafter"/>
</dbReference>
<dbReference type="InterPro" id="IPR001478">
    <property type="entry name" value="PDZ"/>
</dbReference>
<dbReference type="PANTHER" id="PTHR23119">
    <property type="entry name" value="DISCS LARGE"/>
    <property type="match status" value="1"/>
</dbReference>
<dbReference type="PANTHER" id="PTHR23119:SF51">
    <property type="entry name" value="DISKS LARGE 1 TUMOR SUPPRESSOR PROTEIN"/>
    <property type="match status" value="1"/>
</dbReference>
<dbReference type="EMBL" id="CAJNOH010000052">
    <property type="protein sequence ID" value="CAF0814458.1"/>
    <property type="molecule type" value="Genomic_DNA"/>
</dbReference>
<dbReference type="AlphaFoldDB" id="A0A813X2U4"/>
<dbReference type="GO" id="GO:0043113">
    <property type="term" value="P:receptor clustering"/>
    <property type="evidence" value="ECO:0007669"/>
    <property type="project" value="TreeGrafter"/>
</dbReference>
<accession>A0A813X2U4</accession>
<dbReference type="GO" id="GO:0019901">
    <property type="term" value="F:protein kinase binding"/>
    <property type="evidence" value="ECO:0007669"/>
    <property type="project" value="TreeGrafter"/>
</dbReference>
<evidence type="ECO:0000256" key="2">
    <source>
        <dbReference type="ARBA" id="ARBA00023136"/>
    </source>
</evidence>
<feature type="domain" description="PDZ" evidence="3">
    <location>
        <begin position="58"/>
        <end position="133"/>
    </location>
</feature>
<evidence type="ECO:0000313" key="6">
    <source>
        <dbReference type="Proteomes" id="UP000663870"/>
    </source>
</evidence>
<evidence type="ECO:0000256" key="1">
    <source>
        <dbReference type="ARBA" id="ARBA00004370"/>
    </source>
</evidence>
<dbReference type="GO" id="GO:0030054">
    <property type="term" value="C:cell junction"/>
    <property type="evidence" value="ECO:0007669"/>
    <property type="project" value="TreeGrafter"/>
</dbReference>
<proteinExistence type="predicted"/>
<reference evidence="5" key="1">
    <citation type="submission" date="2021-02" db="EMBL/GenBank/DDBJ databases">
        <authorList>
            <person name="Nowell W R."/>
        </authorList>
    </citation>
    <scope>NUCLEOTIDE SEQUENCE</scope>
</reference>
<dbReference type="InterPro" id="IPR036034">
    <property type="entry name" value="PDZ_sf"/>
</dbReference>
<dbReference type="CDD" id="cd00136">
    <property type="entry name" value="PDZ_canonical"/>
    <property type="match status" value="1"/>
</dbReference>
<dbReference type="Pfam" id="PF00595">
    <property type="entry name" value="PDZ"/>
    <property type="match status" value="1"/>
</dbReference>
<name>A0A813X2U4_9BILA</name>
<dbReference type="InterPro" id="IPR050614">
    <property type="entry name" value="Synaptic_Scaffolding_LAP-MAGUK"/>
</dbReference>
<dbReference type="PROSITE" id="PS50106">
    <property type="entry name" value="PDZ"/>
    <property type="match status" value="2"/>
</dbReference>
<dbReference type="Proteomes" id="UP000663854">
    <property type="component" value="Unassembled WGS sequence"/>
</dbReference>
<evidence type="ECO:0000259" key="3">
    <source>
        <dbReference type="PROSITE" id="PS50106"/>
    </source>
</evidence>
<dbReference type="GO" id="GO:0098609">
    <property type="term" value="P:cell-cell adhesion"/>
    <property type="evidence" value="ECO:0007669"/>
    <property type="project" value="TreeGrafter"/>
</dbReference>